<dbReference type="KEGG" id="pbj:VN24_07320"/>
<dbReference type="Pfam" id="PF04167">
    <property type="entry name" value="DUF402"/>
    <property type="match status" value="1"/>
</dbReference>
<dbReference type="EMBL" id="CP011058">
    <property type="protein sequence ID" value="AJY77579.1"/>
    <property type="molecule type" value="Genomic_DNA"/>
</dbReference>
<evidence type="ECO:0000313" key="3">
    <source>
        <dbReference type="EMBL" id="AJY77579.1"/>
    </source>
</evidence>
<accession>A0A0D5NQI1</accession>
<reference evidence="4" key="2">
    <citation type="submission" date="2015-03" db="EMBL/GenBank/DDBJ databases">
        <title>Genome sequence of Paenibacillus beijingensis strain DSM 24997T.</title>
        <authorList>
            <person name="Kwak Y."/>
            <person name="Shin J.-H."/>
        </authorList>
    </citation>
    <scope>NUCLEOTIDE SEQUENCE [LARGE SCALE GENOMIC DNA]</scope>
    <source>
        <strain evidence="4">DSM 24997</strain>
    </source>
</reference>
<dbReference type="InterPro" id="IPR007295">
    <property type="entry name" value="DUF402"/>
</dbReference>
<dbReference type="PANTHER" id="PTHR39159:SF1">
    <property type="entry name" value="UPF0374 PROTEIN YGAC"/>
    <property type="match status" value="1"/>
</dbReference>
<organism evidence="3 4">
    <name type="scientific">Paenibacillus beijingensis</name>
    <dbReference type="NCBI Taxonomy" id="1126833"/>
    <lineage>
        <taxon>Bacteria</taxon>
        <taxon>Bacillati</taxon>
        <taxon>Bacillota</taxon>
        <taxon>Bacilli</taxon>
        <taxon>Bacillales</taxon>
        <taxon>Paenibacillaceae</taxon>
        <taxon>Paenibacillus</taxon>
    </lineage>
</organism>
<keyword evidence="1" id="KW-0378">Hydrolase</keyword>
<keyword evidence="4" id="KW-1185">Reference proteome</keyword>
<dbReference type="PANTHER" id="PTHR39159">
    <property type="match status" value="1"/>
</dbReference>
<name>A0A0D5NQI1_9BACL</name>
<dbReference type="OrthoDB" id="1645325at2"/>
<dbReference type="InterPro" id="IPR050212">
    <property type="entry name" value="Ntdp-like"/>
</dbReference>
<feature type="domain" description="DUF402" evidence="2">
    <location>
        <begin position="43"/>
        <end position="145"/>
    </location>
</feature>
<protein>
    <recommendedName>
        <fullName evidence="2">DUF402 domain-containing protein</fullName>
    </recommendedName>
</protein>
<dbReference type="InterPro" id="IPR035930">
    <property type="entry name" value="FomD-like_sf"/>
</dbReference>
<dbReference type="PATRIC" id="fig|1126833.4.peg.1607"/>
<reference evidence="3 4" key="1">
    <citation type="journal article" date="2015" name="J. Biotechnol.">
        <title>Complete genome sequence of Paenibacillus beijingensis 7188(T) (=DSM 24997(T)), a novel rhizobacterium from jujube garden soil.</title>
        <authorList>
            <person name="Kwak Y."/>
            <person name="Shin J.H."/>
        </authorList>
    </citation>
    <scope>NUCLEOTIDE SEQUENCE [LARGE SCALE GENOMIC DNA]</scope>
    <source>
        <strain evidence="3 4">DSM 24997</strain>
    </source>
</reference>
<gene>
    <name evidence="3" type="ORF">VN24_07320</name>
</gene>
<evidence type="ECO:0000256" key="1">
    <source>
        <dbReference type="ARBA" id="ARBA00022801"/>
    </source>
</evidence>
<dbReference type="Proteomes" id="UP000032633">
    <property type="component" value="Chromosome"/>
</dbReference>
<dbReference type="Gene3D" id="2.40.380.10">
    <property type="entry name" value="FomD-like"/>
    <property type="match status" value="1"/>
</dbReference>
<evidence type="ECO:0000259" key="2">
    <source>
        <dbReference type="Pfam" id="PF04167"/>
    </source>
</evidence>
<dbReference type="AlphaFoldDB" id="A0A0D5NQI1"/>
<sequence>MDTYRRCVIKSFKHDGHLHRMWFRNWSVPRSRLLPEHKAEGMHVLINRQTPIREADGGMWVSRVSAVSFFIPGQWFNVVALLEDSGTRYYCNIASPPYISGDVLTYIDYDLDVIRTAGGEMHVVDRDEYELHKAEYKYPPIIDAKTGQGLGELQRRIMNGSSPFQDEAALAYYEDWLEYMEGNLSEAEL</sequence>
<proteinExistence type="predicted"/>
<dbReference type="STRING" id="1126833.VN24_07320"/>
<dbReference type="RefSeq" id="WP_045673076.1">
    <property type="nucleotide sequence ID" value="NZ_CP011058.1"/>
</dbReference>
<dbReference type="GO" id="GO:0016787">
    <property type="term" value="F:hydrolase activity"/>
    <property type="evidence" value="ECO:0007669"/>
    <property type="project" value="UniProtKB-KW"/>
</dbReference>
<dbReference type="SUPFAM" id="SSF159234">
    <property type="entry name" value="FomD-like"/>
    <property type="match status" value="1"/>
</dbReference>
<dbReference type="HOGENOM" id="CLU_109787_1_0_9"/>
<evidence type="ECO:0000313" key="4">
    <source>
        <dbReference type="Proteomes" id="UP000032633"/>
    </source>
</evidence>